<dbReference type="AlphaFoldDB" id="A0AAN7UXR3"/>
<dbReference type="EMBL" id="JAWHQM010000053">
    <property type="protein sequence ID" value="KAK5635493.1"/>
    <property type="molecule type" value="Genomic_DNA"/>
</dbReference>
<keyword evidence="3" id="KW-1185">Reference proteome</keyword>
<protein>
    <submittedName>
        <fullName evidence="2">Uncharacterized protein</fullName>
    </submittedName>
</protein>
<evidence type="ECO:0000313" key="2">
    <source>
        <dbReference type="EMBL" id="KAK5635493.1"/>
    </source>
</evidence>
<sequence length="85" mass="9616">MATATPAPAPPDVVRAGTHAGAAQDGRSEWVRQDDQVDKHWGQKCGRRILDSHPWYHDELYGDEMELLESETRNQYQAQALLVSR</sequence>
<gene>
    <name evidence="2" type="ORF">RRF57_011205</name>
</gene>
<proteinExistence type="predicted"/>
<feature type="region of interest" description="Disordered" evidence="1">
    <location>
        <begin position="1"/>
        <end position="33"/>
    </location>
</feature>
<name>A0AAN7UXR3_9PEZI</name>
<evidence type="ECO:0000313" key="3">
    <source>
        <dbReference type="Proteomes" id="UP001305414"/>
    </source>
</evidence>
<evidence type="ECO:0000256" key="1">
    <source>
        <dbReference type="SAM" id="MobiDB-lite"/>
    </source>
</evidence>
<comment type="caution">
    <text evidence="2">The sequence shown here is derived from an EMBL/GenBank/DDBJ whole genome shotgun (WGS) entry which is preliminary data.</text>
</comment>
<reference evidence="2 3" key="1">
    <citation type="submission" date="2023-10" db="EMBL/GenBank/DDBJ databases">
        <title>Draft genome sequence of Xylaria bambusicola isolate GMP-LS, the root and basal stem rot pathogen of sugarcane in Indonesia.</title>
        <authorList>
            <person name="Selvaraj P."/>
            <person name="Muralishankar V."/>
            <person name="Muruganantham S."/>
            <person name="Sp S."/>
            <person name="Haryani S."/>
            <person name="Lau K.J.X."/>
            <person name="Naqvi N.I."/>
        </authorList>
    </citation>
    <scope>NUCLEOTIDE SEQUENCE [LARGE SCALE GENOMIC DNA]</scope>
    <source>
        <strain evidence="2">GMP-LS</strain>
    </source>
</reference>
<dbReference type="Proteomes" id="UP001305414">
    <property type="component" value="Unassembled WGS sequence"/>
</dbReference>
<accession>A0AAN7UXR3</accession>
<organism evidence="2 3">
    <name type="scientific">Xylaria bambusicola</name>
    <dbReference type="NCBI Taxonomy" id="326684"/>
    <lineage>
        <taxon>Eukaryota</taxon>
        <taxon>Fungi</taxon>
        <taxon>Dikarya</taxon>
        <taxon>Ascomycota</taxon>
        <taxon>Pezizomycotina</taxon>
        <taxon>Sordariomycetes</taxon>
        <taxon>Xylariomycetidae</taxon>
        <taxon>Xylariales</taxon>
        <taxon>Xylariaceae</taxon>
        <taxon>Xylaria</taxon>
    </lineage>
</organism>